<feature type="region of interest" description="Disordered" evidence="1">
    <location>
        <begin position="30"/>
        <end position="62"/>
    </location>
</feature>
<dbReference type="SUPFAM" id="SSF53300">
    <property type="entry name" value="vWA-like"/>
    <property type="match status" value="1"/>
</dbReference>
<name>A0A9D1EUH5_9FIRM</name>
<evidence type="ECO:0000313" key="5">
    <source>
        <dbReference type="Proteomes" id="UP000823935"/>
    </source>
</evidence>
<dbReference type="Proteomes" id="UP000823935">
    <property type="component" value="Unassembled WGS sequence"/>
</dbReference>
<evidence type="ECO:0000256" key="2">
    <source>
        <dbReference type="SAM" id="SignalP"/>
    </source>
</evidence>
<dbReference type="CDD" id="cd00198">
    <property type="entry name" value="vWFA"/>
    <property type="match status" value="1"/>
</dbReference>
<feature type="signal peptide" evidence="2">
    <location>
        <begin position="1"/>
        <end position="24"/>
    </location>
</feature>
<feature type="domain" description="VWFA" evidence="3">
    <location>
        <begin position="383"/>
        <end position="557"/>
    </location>
</feature>
<dbReference type="AlphaFoldDB" id="A0A9D1EUH5"/>
<protein>
    <submittedName>
        <fullName evidence="4">VWA domain-containing protein</fullName>
    </submittedName>
</protein>
<dbReference type="PROSITE" id="PS50234">
    <property type="entry name" value="VWFA"/>
    <property type="match status" value="1"/>
</dbReference>
<reference evidence="4" key="2">
    <citation type="journal article" date="2021" name="PeerJ">
        <title>Extensive microbial diversity within the chicken gut microbiome revealed by metagenomics and culture.</title>
        <authorList>
            <person name="Gilroy R."/>
            <person name="Ravi A."/>
            <person name="Getino M."/>
            <person name="Pursley I."/>
            <person name="Horton D.L."/>
            <person name="Alikhan N.F."/>
            <person name="Baker D."/>
            <person name="Gharbi K."/>
            <person name="Hall N."/>
            <person name="Watson M."/>
            <person name="Adriaenssens E.M."/>
            <person name="Foster-Nyarko E."/>
            <person name="Jarju S."/>
            <person name="Secka A."/>
            <person name="Antonio M."/>
            <person name="Oren A."/>
            <person name="Chaudhuri R.R."/>
            <person name="La Ragione R."/>
            <person name="Hildebrand F."/>
            <person name="Pallen M.J."/>
        </authorList>
    </citation>
    <scope>NUCLEOTIDE SEQUENCE</scope>
    <source>
        <strain evidence="4">CHK190-19873</strain>
    </source>
</reference>
<dbReference type="PROSITE" id="PS51257">
    <property type="entry name" value="PROKAR_LIPOPROTEIN"/>
    <property type="match status" value="1"/>
</dbReference>
<dbReference type="Pfam" id="PF13531">
    <property type="entry name" value="SBP_bac_11"/>
    <property type="match status" value="1"/>
</dbReference>
<reference evidence="4" key="1">
    <citation type="submission" date="2020-10" db="EMBL/GenBank/DDBJ databases">
        <authorList>
            <person name="Gilroy R."/>
        </authorList>
    </citation>
    <scope>NUCLEOTIDE SEQUENCE</scope>
    <source>
        <strain evidence="4">CHK190-19873</strain>
    </source>
</reference>
<sequence>MYRKFLPFFFFVSSVLMLFTGCSARNPAGGTAGSITDSPGASSEGGAGIFAESSADSGEPDTVLGDSRQVLRIVSGSENQELEPVLETFCRQEDVQIEMTYLGSLDIMRLLGEDEISYDAVWPASSLWMNVGDTRHRIKHAQSISVTPVVFGIRQSLAESLGFVDREVSVNDLLSAIRNGSLRFCMTSATQSNSGASAYIGFLYALLGNPEVITLEDLQDETLQTEIRELLSGVDRSSGSSDWLKDMFLEGDYDAMVNYECLIIQANEELEARGDETLYTVYPYDGLSLADSPLGYVDNGDDGQEELFLSLQEYLLSDEAQNAIQRTGRRSVYTGVSEENLDVFRTDWGLQPDRVLSVIRMPDTDVLFECLNLYQTDFKKPSLNVYCLDYSGSMYGEGNEQLVAAMEQLLIQENARQNFLQASDNEVNILILFNGGVISSYSAVGSGSELEALYHVVESQEAGGGTDMYAAASYGLEMLQEYDLSQYTPAIILLTDGMSGGSFEEFEAAYQELGSEVPVFSIMFGDADESQLQELAEYTNARVFDGRENLTEAFRSVKGYN</sequence>
<proteinExistence type="predicted"/>
<dbReference type="Pfam" id="PF00092">
    <property type="entry name" value="VWA"/>
    <property type="match status" value="1"/>
</dbReference>
<gene>
    <name evidence="4" type="ORF">IAB44_13310</name>
</gene>
<comment type="caution">
    <text evidence="4">The sequence shown here is derived from an EMBL/GenBank/DDBJ whole genome shotgun (WGS) entry which is preliminary data.</text>
</comment>
<dbReference type="InterPro" id="IPR036465">
    <property type="entry name" value="vWFA_dom_sf"/>
</dbReference>
<keyword evidence="2" id="KW-0732">Signal</keyword>
<feature type="chain" id="PRO_5038712108" evidence="2">
    <location>
        <begin position="25"/>
        <end position="561"/>
    </location>
</feature>
<dbReference type="EMBL" id="DVIQ01000084">
    <property type="protein sequence ID" value="HIS32502.1"/>
    <property type="molecule type" value="Genomic_DNA"/>
</dbReference>
<organism evidence="4 5">
    <name type="scientific">Candidatus Limivivens intestinipullorum</name>
    <dbReference type="NCBI Taxonomy" id="2840858"/>
    <lineage>
        <taxon>Bacteria</taxon>
        <taxon>Bacillati</taxon>
        <taxon>Bacillota</taxon>
        <taxon>Clostridia</taxon>
        <taxon>Lachnospirales</taxon>
        <taxon>Lachnospiraceae</taxon>
        <taxon>Lachnospiraceae incertae sedis</taxon>
        <taxon>Candidatus Limivivens</taxon>
    </lineage>
</organism>
<accession>A0A9D1EUH5</accession>
<dbReference type="InterPro" id="IPR002035">
    <property type="entry name" value="VWF_A"/>
</dbReference>
<evidence type="ECO:0000256" key="1">
    <source>
        <dbReference type="SAM" id="MobiDB-lite"/>
    </source>
</evidence>
<evidence type="ECO:0000259" key="3">
    <source>
        <dbReference type="PROSITE" id="PS50234"/>
    </source>
</evidence>
<dbReference type="Gene3D" id="3.40.50.410">
    <property type="entry name" value="von Willebrand factor, type A domain"/>
    <property type="match status" value="1"/>
</dbReference>
<dbReference type="SUPFAM" id="SSF53850">
    <property type="entry name" value="Periplasmic binding protein-like II"/>
    <property type="match status" value="1"/>
</dbReference>
<evidence type="ECO:0000313" key="4">
    <source>
        <dbReference type="EMBL" id="HIS32502.1"/>
    </source>
</evidence>